<evidence type="ECO:0000256" key="5">
    <source>
        <dbReference type="ARBA" id="ARBA00022927"/>
    </source>
</evidence>
<dbReference type="PANTHER" id="PTHR12965:SF0">
    <property type="entry name" value="VACUOLAR PROTEIN SORTING-ASSOCIATED PROTEIN 54"/>
    <property type="match status" value="1"/>
</dbReference>
<keyword evidence="6" id="KW-0333">Golgi apparatus</keyword>
<comment type="subcellular location">
    <subcellularLocation>
        <location evidence="1">Golgi apparatus</location>
        <location evidence="1">trans-Golgi network</location>
    </subcellularLocation>
</comment>
<evidence type="ECO:0000256" key="3">
    <source>
        <dbReference type="ARBA" id="ARBA00017665"/>
    </source>
</evidence>
<feature type="compositionally biased region" description="Low complexity" evidence="8">
    <location>
        <begin position="792"/>
        <end position="812"/>
    </location>
</feature>
<feature type="domain" description="Vacuolar protein sorting-associated protein 54 N-terminal" evidence="10">
    <location>
        <begin position="235"/>
        <end position="422"/>
    </location>
</feature>
<feature type="region of interest" description="Disordered" evidence="8">
    <location>
        <begin position="460"/>
        <end position="485"/>
    </location>
</feature>
<dbReference type="InterPro" id="IPR012501">
    <property type="entry name" value="Vps54_C"/>
</dbReference>
<evidence type="ECO:0000259" key="10">
    <source>
        <dbReference type="Pfam" id="PF10475"/>
    </source>
</evidence>
<dbReference type="InterPro" id="IPR019515">
    <property type="entry name" value="VPS54_N"/>
</dbReference>
<feature type="region of interest" description="Disordered" evidence="8">
    <location>
        <begin position="1227"/>
        <end position="1424"/>
    </location>
</feature>
<organism evidence="11 12">
    <name type="scientific">Volvox reticuliferus</name>
    <dbReference type="NCBI Taxonomy" id="1737510"/>
    <lineage>
        <taxon>Eukaryota</taxon>
        <taxon>Viridiplantae</taxon>
        <taxon>Chlorophyta</taxon>
        <taxon>core chlorophytes</taxon>
        <taxon>Chlorophyceae</taxon>
        <taxon>CS clade</taxon>
        <taxon>Chlamydomonadales</taxon>
        <taxon>Volvocaceae</taxon>
        <taxon>Volvox</taxon>
    </lineage>
</organism>
<accession>A0A8J4GS20</accession>
<feature type="compositionally biased region" description="Gly residues" evidence="8">
    <location>
        <begin position="1350"/>
        <end position="1362"/>
    </location>
</feature>
<dbReference type="GO" id="GO:0000938">
    <property type="term" value="C:GARP complex"/>
    <property type="evidence" value="ECO:0007669"/>
    <property type="project" value="InterPro"/>
</dbReference>
<keyword evidence="4" id="KW-0813">Transport</keyword>
<comment type="caution">
    <text evidence="11">The sequence shown here is derived from an EMBL/GenBank/DDBJ whole genome shotgun (WGS) entry which is preliminary data.</text>
</comment>
<feature type="region of interest" description="Disordered" evidence="8">
    <location>
        <begin position="1"/>
        <end position="51"/>
    </location>
</feature>
<keyword evidence="5" id="KW-0653">Protein transport</keyword>
<feature type="region of interest" description="Disordered" evidence="8">
    <location>
        <begin position="175"/>
        <end position="222"/>
    </location>
</feature>
<dbReference type="GO" id="GO:0006896">
    <property type="term" value="P:Golgi to vacuole transport"/>
    <property type="evidence" value="ECO:0007669"/>
    <property type="project" value="TreeGrafter"/>
</dbReference>
<dbReference type="Gene3D" id="6.10.250.860">
    <property type="match status" value="1"/>
</dbReference>
<evidence type="ECO:0000256" key="8">
    <source>
        <dbReference type="SAM" id="MobiDB-lite"/>
    </source>
</evidence>
<dbReference type="PANTHER" id="PTHR12965">
    <property type="entry name" value="VACUOLAR PROTEIN SORTING 54"/>
    <property type="match status" value="1"/>
</dbReference>
<dbReference type="Pfam" id="PF10475">
    <property type="entry name" value="Vps54_N"/>
    <property type="match status" value="1"/>
</dbReference>
<evidence type="ECO:0000256" key="7">
    <source>
        <dbReference type="ARBA" id="ARBA00023054"/>
    </source>
</evidence>
<reference evidence="11" key="1">
    <citation type="journal article" date="2021" name="Proc. Natl. Acad. Sci. U.S.A.">
        <title>Three genomes in the algal genus Volvox reveal the fate of a haploid sex-determining region after a transition to homothallism.</title>
        <authorList>
            <person name="Yamamoto K."/>
            <person name="Hamaji T."/>
            <person name="Kawai-Toyooka H."/>
            <person name="Matsuzaki R."/>
            <person name="Takahashi F."/>
            <person name="Nishimura Y."/>
            <person name="Kawachi M."/>
            <person name="Noguchi H."/>
            <person name="Minakuchi Y."/>
            <person name="Umen J.G."/>
            <person name="Toyoda A."/>
            <person name="Nozaki H."/>
        </authorList>
    </citation>
    <scope>NUCLEOTIDE SEQUENCE</scope>
    <source>
        <strain evidence="11">NIES-3785</strain>
    </source>
</reference>
<evidence type="ECO:0000256" key="2">
    <source>
        <dbReference type="ARBA" id="ARBA00009150"/>
    </source>
</evidence>
<feature type="compositionally biased region" description="Low complexity" evidence="8">
    <location>
        <begin position="1256"/>
        <end position="1278"/>
    </location>
</feature>
<dbReference type="Proteomes" id="UP000722791">
    <property type="component" value="Unassembled WGS sequence"/>
</dbReference>
<sequence>MTPEQQPNGPAPNRPSHQGPGPPQQSLRTSIASTGLSSHGTSRKRLGSGHFDRSAYTAGQTLVTVVNDPRLDAAKNWSAWLGFRVPDVSWQDPPPPIDTMRYPPVTRRDLARYLALISGGSYDQFQQARQSLALGGISQQMMALGGDSIVLDDDDHESYDRLPYEAYSADAAATNELNGDPDQHPSDSYEGATHSRQRNDAGEPSSLPGFSNHRPAAVPPRLKQGDGLVTALQVVPRLFFNEDFSLSRPDIFEAICGCEDDSEMFARIDKLNAALDVVETQLMREIASRSRAIVAAGNCVHDLHNRLSATLAHIKQLRENVSDMDDVTYSATVRVAQLQQRRNNLSATVERVKSLEEVAAAKAALPLLLESGDYAGALELLDNLSHAAAGLSSSGVAAFRSLAPQLADSRSVVESLLTSEMLGAAMYTDAHLVLERAVAESAQALGLAAATAPLALSPADNNGGGGGGGGPFSADTSPSPSFSVSSASGLVSRECSLRSSGSSSLLAAELAAAREQLHDRLLPVVLGLHRCDRLEAALRQFAVNRAAEVKAIIREVVERLLPVHLQMAGIAMDGGGGAAPAAPLVASGAAAGAAAGPVVADIGDGGSGMEMPLSEKLAALPHLGFLQILMVINSMVEAYLAHSLLVGSLVEDALRSGRAPAAALAAPRREVHSALQAVVDVSTGRWAKLMAARSDVHSRLKVYEFRALLSTCETFAGLPDLHGVRPGAALRPTLQALCRAHLEKTHARSAMQMQHLLEAEQWVPVEAHASFQAIVDRMEARCPGARQPEPSPEQQPAAAAESSSLSSEQQQEGGMKAAEVKAAVVLRPTEGLLRLGGRQYWPVNALLMLLKLLDEHYMGLLPSTPPSAAVAAGPTSGSTEMAAAGPPLRRPVGPFVQSSSPPAQAASWALSTVGPDVAQRCLELLRSFNMVTAQQVLGAGAMRTAGLKSISAKHLALAAQSLAALLAALPLLRWQLGAAISDPARRALVMPEFDRLAQDLNLHVEEIHGKLVDIMQDRVLAACRQVAVDSDAWSRADPSLQARQVAQPAPSEALRLLARQLNTLRSVLQPILQPEEVSYIFGRVAAACSESLAGLLDSLPPPLAAAATAATATPTNPVSSGASGLLRGFGGGAAAAAAAAAAAEAQALTMAAWEASRRANALFMLQALSTLPLDPSRASSYATRLATFYTKHYGLLQPATAAAATAAASAAVVASVPVPVAAIVPEARSLTPPDPEGRGPENGPLEGSAASGGPGESAAAAISLGLSTSSDAASSSSPSSPPQPRPQQPPQPPSDPEPPQPPSDPEPPQPPEAAAASVGMDERPEEDVGSLGPIPTPPLPGQQDQEPKQAGGGGGGGEGGGGEGEEQQRSQPEQSQQVDDGRTAMIASEYQAHTVDASTAISPPAPVPSRHGTARGDTSMDGGG</sequence>
<dbReference type="InterPro" id="IPR039745">
    <property type="entry name" value="Vps54"/>
</dbReference>
<dbReference type="GO" id="GO:0015031">
    <property type="term" value="P:protein transport"/>
    <property type="evidence" value="ECO:0007669"/>
    <property type="project" value="UniProtKB-KW"/>
</dbReference>
<evidence type="ECO:0000313" key="11">
    <source>
        <dbReference type="EMBL" id="GIM13873.1"/>
    </source>
</evidence>
<evidence type="ECO:0000256" key="1">
    <source>
        <dbReference type="ARBA" id="ARBA00004601"/>
    </source>
</evidence>
<dbReference type="Pfam" id="PF07928">
    <property type="entry name" value="Vps54"/>
    <property type="match status" value="1"/>
</dbReference>
<feature type="compositionally biased region" description="Low complexity" evidence="8">
    <location>
        <begin position="472"/>
        <end position="485"/>
    </location>
</feature>
<dbReference type="EMBL" id="BNCQ01000052">
    <property type="protein sequence ID" value="GIM13873.1"/>
    <property type="molecule type" value="Genomic_DNA"/>
</dbReference>
<feature type="compositionally biased region" description="Polar residues" evidence="8">
    <location>
        <begin position="26"/>
        <end position="40"/>
    </location>
</feature>
<feature type="domain" description="Vacuolar protein sorting-associated protein 54 C-terminal" evidence="9">
    <location>
        <begin position="910"/>
        <end position="1018"/>
    </location>
</feature>
<gene>
    <name evidence="11" type="ORF">Vretimale_16941</name>
</gene>
<evidence type="ECO:0000256" key="6">
    <source>
        <dbReference type="ARBA" id="ARBA00023034"/>
    </source>
</evidence>
<comment type="similarity">
    <text evidence="2">Belongs to the VPS54 family.</text>
</comment>
<evidence type="ECO:0000256" key="4">
    <source>
        <dbReference type="ARBA" id="ARBA00022448"/>
    </source>
</evidence>
<keyword evidence="7" id="KW-0175">Coiled coil</keyword>
<proteinExistence type="inferred from homology"/>
<dbReference type="GO" id="GO:0005829">
    <property type="term" value="C:cytosol"/>
    <property type="evidence" value="ECO:0007669"/>
    <property type="project" value="GOC"/>
</dbReference>
<feature type="compositionally biased region" description="Gly residues" evidence="8">
    <location>
        <begin position="462"/>
        <end position="471"/>
    </location>
</feature>
<feature type="region of interest" description="Disordered" evidence="8">
    <location>
        <begin position="783"/>
        <end position="814"/>
    </location>
</feature>
<protein>
    <recommendedName>
        <fullName evidence="3">Vacuolar protein sorting-associated protein 54</fullName>
    </recommendedName>
</protein>
<dbReference type="GO" id="GO:0042147">
    <property type="term" value="P:retrograde transport, endosome to Golgi"/>
    <property type="evidence" value="ECO:0007669"/>
    <property type="project" value="InterPro"/>
</dbReference>
<evidence type="ECO:0000259" key="9">
    <source>
        <dbReference type="Pfam" id="PF07928"/>
    </source>
</evidence>
<evidence type="ECO:0000313" key="12">
    <source>
        <dbReference type="Proteomes" id="UP000722791"/>
    </source>
</evidence>
<name>A0A8J4GS20_9CHLO</name>
<dbReference type="GO" id="GO:0019905">
    <property type="term" value="F:syntaxin binding"/>
    <property type="evidence" value="ECO:0007669"/>
    <property type="project" value="TreeGrafter"/>
</dbReference>
<feature type="non-terminal residue" evidence="11">
    <location>
        <position position="1424"/>
    </location>
</feature>
<feature type="compositionally biased region" description="Pro residues" evidence="8">
    <location>
        <begin position="1279"/>
        <end position="1311"/>
    </location>
</feature>